<keyword evidence="1" id="KW-0812">Transmembrane</keyword>
<dbReference type="EMBL" id="HBUF01676136">
    <property type="protein sequence ID" value="CAG6791442.1"/>
    <property type="molecule type" value="Transcribed_RNA"/>
</dbReference>
<feature type="transmembrane region" description="Helical" evidence="1">
    <location>
        <begin position="28"/>
        <end position="47"/>
    </location>
</feature>
<protein>
    <submittedName>
        <fullName evidence="2">Uncharacterized protein</fullName>
    </submittedName>
</protein>
<accession>A0A8D9FK37</accession>
<keyword evidence="1" id="KW-1133">Transmembrane helix</keyword>
<evidence type="ECO:0000256" key="1">
    <source>
        <dbReference type="SAM" id="Phobius"/>
    </source>
</evidence>
<keyword evidence="1" id="KW-0472">Membrane</keyword>
<proteinExistence type="predicted"/>
<evidence type="ECO:0000313" key="2">
    <source>
        <dbReference type="EMBL" id="CAG6791430.1"/>
    </source>
</evidence>
<feature type="transmembrane region" description="Helical" evidence="1">
    <location>
        <begin position="54"/>
        <end position="75"/>
    </location>
</feature>
<reference evidence="2" key="1">
    <citation type="submission" date="2021-05" db="EMBL/GenBank/DDBJ databases">
        <authorList>
            <person name="Alioto T."/>
            <person name="Alioto T."/>
            <person name="Gomez Garrido J."/>
        </authorList>
    </citation>
    <scope>NUCLEOTIDE SEQUENCE</scope>
</reference>
<dbReference type="EMBL" id="HBUF01676134">
    <property type="protein sequence ID" value="CAG6791434.1"/>
    <property type="molecule type" value="Transcribed_RNA"/>
</dbReference>
<dbReference type="EMBL" id="HBUF01676135">
    <property type="protein sequence ID" value="CAG6791438.1"/>
    <property type="molecule type" value="Transcribed_RNA"/>
</dbReference>
<dbReference type="EMBL" id="HBUF01676133">
    <property type="protein sequence ID" value="CAG6791430.1"/>
    <property type="molecule type" value="Transcribed_RNA"/>
</dbReference>
<organism evidence="2">
    <name type="scientific">Cacopsylla melanoneura</name>
    <dbReference type="NCBI Taxonomy" id="428564"/>
    <lineage>
        <taxon>Eukaryota</taxon>
        <taxon>Metazoa</taxon>
        <taxon>Ecdysozoa</taxon>
        <taxon>Arthropoda</taxon>
        <taxon>Hexapoda</taxon>
        <taxon>Insecta</taxon>
        <taxon>Pterygota</taxon>
        <taxon>Neoptera</taxon>
        <taxon>Paraneoptera</taxon>
        <taxon>Hemiptera</taxon>
        <taxon>Sternorrhyncha</taxon>
        <taxon>Psylloidea</taxon>
        <taxon>Psyllidae</taxon>
        <taxon>Psyllinae</taxon>
        <taxon>Cacopsylla</taxon>
    </lineage>
</organism>
<name>A0A8D9FK37_9HEMI</name>
<sequence>MKPTPFSFFSPPLYTILYSSVSSSPSPVHLTSLSPITSMLFFFISLFRFSSLLSLFIVLTFHVAIFISSSFFFLATTSSFRAPNVHVTPPNVSTRISECGLDPEEFADTGDSMFLEVLIVTFNKGQIMH</sequence>
<dbReference type="AlphaFoldDB" id="A0A8D9FK37"/>